<feature type="signal peptide" evidence="1">
    <location>
        <begin position="1"/>
        <end position="18"/>
    </location>
</feature>
<proteinExistence type="predicted"/>
<reference evidence="2 3" key="1">
    <citation type="submission" date="2023-08" db="EMBL/GenBank/DDBJ databases">
        <title>A Necator americanus chromosomal reference genome.</title>
        <authorList>
            <person name="Ilik V."/>
            <person name="Petrzelkova K.J."/>
            <person name="Pardy F."/>
            <person name="Fuh T."/>
            <person name="Niatou-Singa F.S."/>
            <person name="Gouil Q."/>
            <person name="Baker L."/>
            <person name="Ritchie M.E."/>
            <person name="Jex A.R."/>
            <person name="Gazzola D."/>
            <person name="Li H."/>
            <person name="Toshio Fujiwara R."/>
            <person name="Zhan B."/>
            <person name="Aroian R.V."/>
            <person name="Pafco B."/>
            <person name="Schwarz E.M."/>
        </authorList>
    </citation>
    <scope>NUCLEOTIDE SEQUENCE [LARGE SCALE GENOMIC DNA]</scope>
    <source>
        <strain evidence="2 3">Aroian</strain>
        <tissue evidence="2">Whole animal</tissue>
    </source>
</reference>
<accession>A0ABR1CB71</accession>
<evidence type="ECO:0000313" key="2">
    <source>
        <dbReference type="EMBL" id="KAK6734933.1"/>
    </source>
</evidence>
<dbReference type="EMBL" id="JAVFWL010000002">
    <property type="protein sequence ID" value="KAK6734933.1"/>
    <property type="molecule type" value="Genomic_DNA"/>
</dbReference>
<evidence type="ECO:0000313" key="3">
    <source>
        <dbReference type="Proteomes" id="UP001303046"/>
    </source>
</evidence>
<keyword evidence="3" id="KW-1185">Reference proteome</keyword>
<feature type="chain" id="PRO_5045915318" description="Secreted protein" evidence="1">
    <location>
        <begin position="19"/>
        <end position="93"/>
    </location>
</feature>
<gene>
    <name evidence="2" type="primary">Necator_chrII.g6040</name>
    <name evidence="2" type="ORF">RB195_018247</name>
</gene>
<name>A0ABR1CB71_NECAM</name>
<sequence>MLVFTSRILIDIFVGTAAQANIESAVVVRKTDELRKRTLYRSPEQSLNDGTHIRKTTAKPVKRSAFEKQVHCNTVWIQVKRALKRTATRYCQE</sequence>
<evidence type="ECO:0008006" key="4">
    <source>
        <dbReference type="Google" id="ProtNLM"/>
    </source>
</evidence>
<organism evidence="2 3">
    <name type="scientific">Necator americanus</name>
    <name type="common">Human hookworm</name>
    <dbReference type="NCBI Taxonomy" id="51031"/>
    <lineage>
        <taxon>Eukaryota</taxon>
        <taxon>Metazoa</taxon>
        <taxon>Ecdysozoa</taxon>
        <taxon>Nematoda</taxon>
        <taxon>Chromadorea</taxon>
        <taxon>Rhabditida</taxon>
        <taxon>Rhabditina</taxon>
        <taxon>Rhabditomorpha</taxon>
        <taxon>Strongyloidea</taxon>
        <taxon>Ancylostomatidae</taxon>
        <taxon>Bunostominae</taxon>
        <taxon>Necator</taxon>
    </lineage>
</organism>
<protein>
    <recommendedName>
        <fullName evidence="4">Secreted protein</fullName>
    </recommendedName>
</protein>
<evidence type="ECO:0000256" key="1">
    <source>
        <dbReference type="SAM" id="SignalP"/>
    </source>
</evidence>
<keyword evidence="1" id="KW-0732">Signal</keyword>
<comment type="caution">
    <text evidence="2">The sequence shown here is derived from an EMBL/GenBank/DDBJ whole genome shotgun (WGS) entry which is preliminary data.</text>
</comment>
<dbReference type="Proteomes" id="UP001303046">
    <property type="component" value="Unassembled WGS sequence"/>
</dbReference>